<dbReference type="Gene3D" id="4.10.240.10">
    <property type="entry name" value="Zn(2)-C6 fungal-type DNA-binding domain"/>
    <property type="match status" value="1"/>
</dbReference>
<evidence type="ECO:0000259" key="8">
    <source>
        <dbReference type="PROSITE" id="PS50048"/>
    </source>
</evidence>
<evidence type="ECO:0000313" key="10">
    <source>
        <dbReference type="Proteomes" id="UP000053257"/>
    </source>
</evidence>
<evidence type="ECO:0000256" key="1">
    <source>
        <dbReference type="ARBA" id="ARBA00004123"/>
    </source>
</evidence>
<dbReference type="InterPro" id="IPR007219">
    <property type="entry name" value="XnlR_reg_dom"/>
</dbReference>
<dbReference type="CDD" id="cd00067">
    <property type="entry name" value="GAL4"/>
    <property type="match status" value="1"/>
</dbReference>
<dbReference type="GO" id="GO:0006351">
    <property type="term" value="P:DNA-templated transcription"/>
    <property type="evidence" value="ECO:0007669"/>
    <property type="project" value="InterPro"/>
</dbReference>
<dbReference type="PANTHER" id="PTHR31845">
    <property type="entry name" value="FINGER DOMAIN PROTEIN, PUTATIVE-RELATED"/>
    <property type="match status" value="1"/>
</dbReference>
<dbReference type="Proteomes" id="UP000053257">
    <property type="component" value="Unassembled WGS sequence"/>
</dbReference>
<dbReference type="SUPFAM" id="SSF57701">
    <property type="entry name" value="Zn2/Cys6 DNA-binding domain"/>
    <property type="match status" value="1"/>
</dbReference>
<dbReference type="InterPro" id="IPR036864">
    <property type="entry name" value="Zn2-C6_fun-type_DNA-bd_sf"/>
</dbReference>
<accession>A0A0C3S793</accession>
<keyword evidence="3" id="KW-0805">Transcription regulation</keyword>
<evidence type="ECO:0000256" key="2">
    <source>
        <dbReference type="ARBA" id="ARBA00022723"/>
    </source>
</evidence>
<feature type="region of interest" description="Disordered" evidence="7">
    <location>
        <begin position="162"/>
        <end position="207"/>
    </location>
</feature>
<dbReference type="PANTHER" id="PTHR31845:SF19">
    <property type="entry name" value="TRANSCRIPTION FACTOR DOMAIN-CONTAINING PROTEIN"/>
    <property type="match status" value="1"/>
</dbReference>
<feature type="region of interest" description="Disordered" evidence="7">
    <location>
        <begin position="359"/>
        <end position="403"/>
    </location>
</feature>
<keyword evidence="6" id="KW-0539">Nucleus</keyword>
<reference evidence="9 10" key="1">
    <citation type="journal article" date="2014" name="PLoS Genet.">
        <title>Analysis of the Phlebiopsis gigantea genome, transcriptome and secretome provides insight into its pioneer colonization strategies of wood.</title>
        <authorList>
            <person name="Hori C."/>
            <person name="Ishida T."/>
            <person name="Igarashi K."/>
            <person name="Samejima M."/>
            <person name="Suzuki H."/>
            <person name="Master E."/>
            <person name="Ferreira P."/>
            <person name="Ruiz-Duenas F.J."/>
            <person name="Held B."/>
            <person name="Canessa P."/>
            <person name="Larrondo L.F."/>
            <person name="Schmoll M."/>
            <person name="Druzhinina I.S."/>
            <person name="Kubicek C.P."/>
            <person name="Gaskell J.A."/>
            <person name="Kersten P."/>
            <person name="St John F."/>
            <person name="Glasner J."/>
            <person name="Sabat G."/>
            <person name="Splinter BonDurant S."/>
            <person name="Syed K."/>
            <person name="Yadav J."/>
            <person name="Mgbeahuruike A.C."/>
            <person name="Kovalchuk A."/>
            <person name="Asiegbu F.O."/>
            <person name="Lackner G."/>
            <person name="Hoffmeister D."/>
            <person name="Rencoret J."/>
            <person name="Gutierrez A."/>
            <person name="Sun H."/>
            <person name="Lindquist E."/>
            <person name="Barry K."/>
            <person name="Riley R."/>
            <person name="Grigoriev I.V."/>
            <person name="Henrissat B."/>
            <person name="Kues U."/>
            <person name="Berka R.M."/>
            <person name="Martinez A.T."/>
            <person name="Covert S.F."/>
            <person name="Blanchette R.A."/>
            <person name="Cullen D."/>
        </authorList>
    </citation>
    <scope>NUCLEOTIDE SEQUENCE [LARGE SCALE GENOMIC DNA]</scope>
    <source>
        <strain evidence="9 10">11061_1 CR5-6</strain>
    </source>
</reference>
<dbReference type="HOGENOM" id="CLU_278002_0_0_1"/>
<dbReference type="Pfam" id="PF04082">
    <property type="entry name" value="Fungal_trans"/>
    <property type="match status" value="1"/>
</dbReference>
<dbReference type="STRING" id="745531.A0A0C3S793"/>
<keyword evidence="2" id="KW-0479">Metal-binding</keyword>
<evidence type="ECO:0000256" key="7">
    <source>
        <dbReference type="SAM" id="MobiDB-lite"/>
    </source>
</evidence>
<feature type="compositionally biased region" description="Low complexity" evidence="7">
    <location>
        <begin position="229"/>
        <end position="243"/>
    </location>
</feature>
<dbReference type="GO" id="GO:0008270">
    <property type="term" value="F:zinc ion binding"/>
    <property type="evidence" value="ECO:0007669"/>
    <property type="project" value="InterPro"/>
</dbReference>
<feature type="region of interest" description="Disordered" evidence="7">
    <location>
        <begin position="578"/>
        <end position="605"/>
    </location>
</feature>
<dbReference type="GO" id="GO:0000976">
    <property type="term" value="F:transcription cis-regulatory region binding"/>
    <property type="evidence" value="ECO:0007669"/>
    <property type="project" value="TreeGrafter"/>
</dbReference>
<evidence type="ECO:0000256" key="3">
    <source>
        <dbReference type="ARBA" id="ARBA00023015"/>
    </source>
</evidence>
<evidence type="ECO:0000256" key="4">
    <source>
        <dbReference type="ARBA" id="ARBA00023125"/>
    </source>
</evidence>
<proteinExistence type="predicted"/>
<dbReference type="SMART" id="SM00066">
    <property type="entry name" value="GAL4"/>
    <property type="match status" value="1"/>
</dbReference>
<dbReference type="AlphaFoldDB" id="A0A0C3S793"/>
<dbReference type="PROSITE" id="PS50048">
    <property type="entry name" value="ZN2_CY6_FUNGAL_2"/>
    <property type="match status" value="1"/>
</dbReference>
<dbReference type="InterPro" id="IPR001138">
    <property type="entry name" value="Zn2Cys6_DnaBD"/>
</dbReference>
<name>A0A0C3S793_PHLG1</name>
<dbReference type="CDD" id="cd12148">
    <property type="entry name" value="fungal_TF_MHR"/>
    <property type="match status" value="1"/>
</dbReference>
<evidence type="ECO:0000256" key="6">
    <source>
        <dbReference type="ARBA" id="ARBA00023242"/>
    </source>
</evidence>
<feature type="region of interest" description="Disordered" evidence="7">
    <location>
        <begin position="37"/>
        <end position="60"/>
    </location>
</feature>
<keyword evidence="4" id="KW-0238">DNA-binding</keyword>
<sequence>MQSLIRRTQALGPQPSKAAALRYRALILRLLATPARHPDRGTPECKRTTGAEYKGHNGKLSGEEAGVSRLTLHCARPALPILVSDHRDVQPTLCTSAPAGSLASSLDWPLHTHDYGISLQAARTCGSSLAASEPHADAVGDARPDVWANSIAHAVVCAPSAHATEESQSHESVGDAVIGGSRQDPRTVGRSHQPPRTATDDRALCAPGFAPDERVRSYISASCRSVASPTSTLSSATSANPSPSGNPPPSASDSLLPTRFGGDRIKCQPIMPHKRNQPRSSPSCSTSSHEDAAAFISDKFFAPEYAATDISAWRTSLKREAAMYYPQTPDGEHGGYFMDTNALYASPQMQTDPLAAAMHPRGPSPLHPAGQGMPPAVANHGYPDPRPAKRSRKTASSDGHPMGRVQGACTRCKRLKMKCTFEDSANVCARCIVGGHECVVLGRKPRSPGMREILRKQIREKDARIDSLLAKLNPASAMSTPLSINPSRLALTPDQRVQYRDVLLYLDKAQNSSRLAGGDGAASRAKIDLSALDDEYAYDDDDDDASSGVDDLQESTASLHIHPLPQRFAPAGILASTTLESSSRRSSPVPTSSEGEAQDDTDGGFANSSYFQPGPYANLDLRRLIVERQAAPDIILSGLLNNDDVAKLFDIYWRWINPVMLILDENIHTPAAVLGRCPFLFTVVCAVSSRFYEEKPEVYPMAIHMARAAAANAFLDGCKTVEMCQAFAIMAAYMPPAKRWDEDRQFFYSGIAFRLAIDLELHRAPHAMPADERGQREVLNRLRTHIICYVIDRCFCINLGKPFMIPEDDLIRNVATQFLGHPYSLLSDNYVVCVLELFRIMTRFVELANPAKVDSTRSREDMDLVGTHRVFSEELAAWYEVATKRCAYELSPQADRDDRLRMGLMTSCVHPLVYQYCRLVTFSAGLQEVLKRGKLQEDTIFFAGCLHAASGVINCTLERILPTGFVRYSPEHVFALSAFGSAVLAKVRAPSCFSAFPGLTQSPPMQCLRPEYACKLDARHEARIAELIRRLLAAIESANDANARGGADDEHATPRRRFARFLQQLIASRWPVTPDTPDAPPAGAGEGKEPVEFAMPDVAAYAGAWEMPPEQMQSLFAFSEAELMPAFMAFPDQTSSWFM</sequence>
<feature type="compositionally biased region" description="Basic and acidic residues" evidence="7">
    <location>
        <begin position="163"/>
        <end position="173"/>
    </location>
</feature>
<gene>
    <name evidence="9" type="ORF">PHLGIDRAFT_118785</name>
</gene>
<evidence type="ECO:0000256" key="5">
    <source>
        <dbReference type="ARBA" id="ARBA00023163"/>
    </source>
</evidence>
<protein>
    <recommendedName>
        <fullName evidence="8">Zn(2)-C6 fungal-type domain-containing protein</fullName>
    </recommendedName>
</protein>
<feature type="region of interest" description="Disordered" evidence="7">
    <location>
        <begin position="229"/>
        <end position="288"/>
    </location>
</feature>
<comment type="subcellular location">
    <subcellularLocation>
        <location evidence="1">Nucleus</location>
    </subcellularLocation>
</comment>
<dbReference type="PROSITE" id="PS00463">
    <property type="entry name" value="ZN2_CY6_FUNGAL_1"/>
    <property type="match status" value="1"/>
</dbReference>
<dbReference type="InterPro" id="IPR051089">
    <property type="entry name" value="prtT"/>
</dbReference>
<dbReference type="GO" id="GO:0000981">
    <property type="term" value="F:DNA-binding transcription factor activity, RNA polymerase II-specific"/>
    <property type="evidence" value="ECO:0007669"/>
    <property type="project" value="InterPro"/>
</dbReference>
<feature type="domain" description="Zn(2)-C6 fungal-type" evidence="8">
    <location>
        <begin position="408"/>
        <end position="440"/>
    </location>
</feature>
<feature type="compositionally biased region" description="Low complexity" evidence="7">
    <location>
        <begin position="578"/>
        <end position="594"/>
    </location>
</feature>
<dbReference type="OrthoDB" id="39175at2759"/>
<organism evidence="9 10">
    <name type="scientific">Phlebiopsis gigantea (strain 11061_1 CR5-6)</name>
    <name type="common">White-rot fungus</name>
    <name type="synonym">Peniophora gigantea</name>
    <dbReference type="NCBI Taxonomy" id="745531"/>
    <lineage>
        <taxon>Eukaryota</taxon>
        <taxon>Fungi</taxon>
        <taxon>Dikarya</taxon>
        <taxon>Basidiomycota</taxon>
        <taxon>Agaricomycotina</taxon>
        <taxon>Agaricomycetes</taxon>
        <taxon>Polyporales</taxon>
        <taxon>Phanerochaetaceae</taxon>
        <taxon>Phlebiopsis</taxon>
    </lineage>
</organism>
<dbReference type="EMBL" id="KN840513">
    <property type="protein sequence ID" value="KIP06647.1"/>
    <property type="molecule type" value="Genomic_DNA"/>
</dbReference>
<keyword evidence="5" id="KW-0804">Transcription</keyword>
<feature type="compositionally biased region" description="Basic and acidic residues" evidence="7">
    <location>
        <begin position="37"/>
        <end position="55"/>
    </location>
</feature>
<dbReference type="GO" id="GO:0005634">
    <property type="term" value="C:nucleus"/>
    <property type="evidence" value="ECO:0007669"/>
    <property type="project" value="UniProtKB-SubCell"/>
</dbReference>
<keyword evidence="10" id="KW-1185">Reference proteome</keyword>
<evidence type="ECO:0000313" key="9">
    <source>
        <dbReference type="EMBL" id="KIP06647.1"/>
    </source>
</evidence>